<dbReference type="Pfam" id="PF00239">
    <property type="entry name" value="Resolvase"/>
    <property type="match status" value="1"/>
</dbReference>
<dbReference type="SUPFAM" id="SSF53041">
    <property type="entry name" value="Resolvase-like"/>
    <property type="match status" value="1"/>
</dbReference>
<dbReference type="InterPro" id="IPR036162">
    <property type="entry name" value="Resolvase-like_N_sf"/>
</dbReference>
<comment type="caution">
    <text evidence="4">The sequence shown here is derived from an EMBL/GenBank/DDBJ whole genome shotgun (WGS) entry which is preliminary data.</text>
</comment>
<dbReference type="PROSITE" id="PS51736">
    <property type="entry name" value="RECOMBINASES_3"/>
    <property type="match status" value="1"/>
</dbReference>
<proteinExistence type="predicted"/>
<dbReference type="InterPro" id="IPR025827">
    <property type="entry name" value="Zn_ribbon_recom_dom"/>
</dbReference>
<evidence type="ECO:0000313" key="4">
    <source>
        <dbReference type="EMBL" id="EFR31862.1"/>
    </source>
</evidence>
<dbReference type="Pfam" id="PF07508">
    <property type="entry name" value="Recombinase"/>
    <property type="match status" value="1"/>
</dbReference>
<keyword evidence="5" id="KW-1185">Reference proteome</keyword>
<name>E4KME6_9LACT</name>
<dbReference type="OrthoDB" id="9811097at2"/>
<feature type="domain" description="Recombinase" evidence="3">
    <location>
        <begin position="80"/>
        <end position="210"/>
    </location>
</feature>
<dbReference type="PROSITE" id="PS51737">
    <property type="entry name" value="RECOMBINASE_DNA_BIND"/>
    <property type="match status" value="1"/>
</dbReference>
<feature type="coiled-coil region" evidence="1">
    <location>
        <begin position="305"/>
        <end position="346"/>
    </location>
</feature>
<accession>E4KME6</accession>
<dbReference type="STRING" id="908337.HMPREF9257_0244"/>
<reference evidence="4 5" key="1">
    <citation type="submission" date="2010-10" db="EMBL/GenBank/DDBJ databases">
        <authorList>
            <person name="Durkin A.S."/>
            <person name="Madupu R."/>
            <person name="Torralba M."/>
            <person name="Gillis M."/>
            <person name="Methe B."/>
            <person name="Sutton G."/>
            <person name="Nelson K.E."/>
        </authorList>
    </citation>
    <scope>NUCLEOTIDE SEQUENCE [LARGE SCALE GENOMIC DNA]</scope>
    <source>
        <strain evidence="4 5">ACS-139-V-Col8</strain>
    </source>
</reference>
<dbReference type="PANTHER" id="PTHR30461:SF23">
    <property type="entry name" value="DNA RECOMBINASE-RELATED"/>
    <property type="match status" value="1"/>
</dbReference>
<gene>
    <name evidence="4" type="ORF">HMPREF9257_0244</name>
</gene>
<dbReference type="AlphaFoldDB" id="E4KME6"/>
<dbReference type="InterPro" id="IPR050639">
    <property type="entry name" value="SSR_resolvase"/>
</dbReference>
<evidence type="ECO:0000256" key="1">
    <source>
        <dbReference type="SAM" id="Coils"/>
    </source>
</evidence>
<dbReference type="eggNOG" id="COG1961">
    <property type="taxonomic scope" value="Bacteria"/>
</dbReference>
<dbReference type="InterPro" id="IPR038109">
    <property type="entry name" value="DNA_bind_recomb_sf"/>
</dbReference>
<keyword evidence="1" id="KW-0175">Coiled coil</keyword>
<dbReference type="Gene3D" id="3.90.1750.20">
    <property type="entry name" value="Putative Large Serine Recombinase, Chain B, Domain 2"/>
    <property type="match status" value="1"/>
</dbReference>
<sequence length="509" mass="59623">MSRFGRNTRDILDTFELIQDYGVDLICVEDGIDSSKGIGKVIITILGALAELERDNIAVQTMEGRKEKARQGRWNGGQAPYGYNLVNGELEIVEEEAKIVKMIYELYLDDNGMMRVANHLNDRGYRRKKYKNNSLELFTADFVKRVLDNEVYMGKIAYGKRKTQKKKGNRNQYEMVKSDDYIVSEGVHEAIVSEELWNKAHEKRKRTGVGNIKTHSLEHEHKLSGILKCPSCGGNMYGNVNRKRKKDGTYYKDSFFYVCKHQKLADGRICTFRRQPPQDKIDLEVYLALRSADIGDLIIEELKAKMLEMSDKEKIEKELEGLEKTKRILKAQIQNISTRLDELDVDDIAYQMKYDDLVFDQDKKYTDLARVKQEIREVDRRLRQEIIISNSAADEYRALSEYLWNWRSMSELEQKKFFRRYIERVELFEDFDRKERAVKKIVFKFPLSFATSDYTKGDLVPHKNAKLIEKHGEMIYDRWEYVGDSVMANEIRWDKEGHVEAVTLLVKAR</sequence>
<dbReference type="Gene3D" id="3.40.50.1390">
    <property type="entry name" value="Resolvase, N-terminal catalytic domain"/>
    <property type="match status" value="1"/>
</dbReference>
<dbReference type="GO" id="GO:0003677">
    <property type="term" value="F:DNA binding"/>
    <property type="evidence" value="ECO:0007669"/>
    <property type="project" value="InterPro"/>
</dbReference>
<dbReference type="Pfam" id="PF13408">
    <property type="entry name" value="Zn_ribbon_recom"/>
    <property type="match status" value="1"/>
</dbReference>
<organism evidence="4 5">
    <name type="scientific">Eremococcus coleocola ACS-139-V-Col8</name>
    <dbReference type="NCBI Taxonomy" id="908337"/>
    <lineage>
        <taxon>Bacteria</taxon>
        <taxon>Bacillati</taxon>
        <taxon>Bacillota</taxon>
        <taxon>Bacilli</taxon>
        <taxon>Lactobacillales</taxon>
        <taxon>Aerococcaceae</taxon>
        <taxon>Eremococcus</taxon>
    </lineage>
</organism>
<evidence type="ECO:0000259" key="3">
    <source>
        <dbReference type="PROSITE" id="PS51737"/>
    </source>
</evidence>
<dbReference type="PANTHER" id="PTHR30461">
    <property type="entry name" value="DNA-INVERTASE FROM LAMBDOID PROPHAGE"/>
    <property type="match status" value="1"/>
</dbReference>
<dbReference type="EMBL" id="AENN01000005">
    <property type="protein sequence ID" value="EFR31862.1"/>
    <property type="molecule type" value="Genomic_DNA"/>
</dbReference>
<dbReference type="InterPro" id="IPR006119">
    <property type="entry name" value="Resolv_N"/>
</dbReference>
<dbReference type="GO" id="GO:0000150">
    <property type="term" value="F:DNA strand exchange activity"/>
    <property type="evidence" value="ECO:0007669"/>
    <property type="project" value="InterPro"/>
</dbReference>
<dbReference type="Proteomes" id="UP000005990">
    <property type="component" value="Unassembled WGS sequence"/>
</dbReference>
<dbReference type="InterPro" id="IPR011109">
    <property type="entry name" value="DNA_bind_recombinase_dom"/>
</dbReference>
<evidence type="ECO:0000313" key="5">
    <source>
        <dbReference type="Proteomes" id="UP000005990"/>
    </source>
</evidence>
<evidence type="ECO:0000259" key="2">
    <source>
        <dbReference type="PROSITE" id="PS51736"/>
    </source>
</evidence>
<feature type="domain" description="Resolvase/invertase-type recombinase catalytic" evidence="2">
    <location>
        <begin position="1"/>
        <end position="72"/>
    </location>
</feature>
<protein>
    <submittedName>
        <fullName evidence="4">Recombinase</fullName>
    </submittedName>
</protein>